<evidence type="ECO:0000313" key="2">
    <source>
        <dbReference type="Proteomes" id="UP000238954"/>
    </source>
</evidence>
<comment type="caution">
    <text evidence="1">The sequence shown here is derived from an EMBL/GenBank/DDBJ whole genome shotgun (WGS) entry which is preliminary data.</text>
</comment>
<protein>
    <recommendedName>
        <fullName evidence="3">Phage protein</fullName>
    </recommendedName>
</protein>
<dbReference type="AlphaFoldDB" id="A0A2S8BAQ9"/>
<evidence type="ECO:0008006" key="3">
    <source>
        <dbReference type="Google" id="ProtNLM"/>
    </source>
</evidence>
<proteinExistence type="predicted"/>
<dbReference type="RefSeq" id="WP_158257939.1">
    <property type="nucleotide sequence ID" value="NZ_CM009578.1"/>
</dbReference>
<dbReference type="EMBL" id="PHFW01000001">
    <property type="protein sequence ID" value="PQM29403.1"/>
    <property type="molecule type" value="Genomic_DNA"/>
</dbReference>
<gene>
    <name evidence="1" type="ORF">CVO77_00240</name>
</gene>
<keyword evidence="2" id="KW-1185">Reference proteome</keyword>
<accession>A0A2S8BAQ9</accession>
<name>A0A2S8BAQ9_9SPHN</name>
<dbReference type="OrthoDB" id="7278537at2"/>
<evidence type="ECO:0000313" key="1">
    <source>
        <dbReference type="EMBL" id="PQM29403.1"/>
    </source>
</evidence>
<organism evidence="1 2">
    <name type="scientific">Sphingopyxis lindanitolerans</name>
    <dbReference type="NCBI Taxonomy" id="2054227"/>
    <lineage>
        <taxon>Bacteria</taxon>
        <taxon>Pseudomonadati</taxon>
        <taxon>Pseudomonadota</taxon>
        <taxon>Alphaproteobacteria</taxon>
        <taxon>Sphingomonadales</taxon>
        <taxon>Sphingomonadaceae</taxon>
        <taxon>Sphingopyxis</taxon>
    </lineage>
</organism>
<reference evidence="2" key="1">
    <citation type="submission" date="2017-11" db="EMBL/GenBank/DDBJ databases">
        <title>The complete genome sequence of Sphingopyxis pomeranensis sp. nov. strain WS5A3p.</title>
        <authorList>
            <person name="Kaminski M.A."/>
        </authorList>
    </citation>
    <scope>NUCLEOTIDE SEQUENCE [LARGE SCALE GENOMIC DNA]</scope>
    <source>
        <strain evidence="2">WS5A3p</strain>
    </source>
</reference>
<sequence>MARNIVQICNEAISDLPAHPITGIDDNRTEARECNRHLNSVVADLIGMHDWTFARRRAALASVENDREGEWRYAYSLPDEIVSPIALVRDVSATSVPGIVVTPMLYWPLASVGYELIDYTLADTKLYTNLELAILEYSIDAVQPNKWHPLFAQAVIRLLAARIYRPILGEKADTQEWVVKQRVAESAVNVAIADDLNRYPRRRKEFVAEGVAARLGYAGAAWPR</sequence>
<dbReference type="Proteomes" id="UP000238954">
    <property type="component" value="Chromosome"/>
</dbReference>